<feature type="compositionally biased region" description="Polar residues" evidence="1">
    <location>
        <begin position="261"/>
        <end position="272"/>
    </location>
</feature>
<protein>
    <submittedName>
        <fullName evidence="2">Uncharacterized protein</fullName>
    </submittedName>
</protein>
<feature type="compositionally biased region" description="Pro residues" evidence="1">
    <location>
        <begin position="401"/>
        <end position="411"/>
    </location>
</feature>
<gene>
    <name evidence="2" type="ORF">GGI19_005104</name>
</gene>
<feature type="region of interest" description="Disordered" evidence="1">
    <location>
        <begin position="126"/>
        <end position="145"/>
    </location>
</feature>
<sequence>MQVPAAYLTKVEDEGHIVADLLHLLENVNGDDLASFLESEHRELLRLRDQVRIYKAALSELANHLQHVFCAVGGLSSLPLSPPTRSTLVQPTSPGLPMTPLSPGNSVNKTRSRYVIPLLRSPTSTAFKLQQAPSRPSLSTRDTAAQTDDQLDGLVTELQHTVGEQQTDIEDLELSLRERRTQVRVLRKQLRDKELREFAVASDCAGLRRTASIMMESGSGFLAQMDAAGNWPPADTMPNMVAEDAAEHQCAVTDGRLTRAPTPSESSLASDISPSTRSTSTASSHGGDIRESGVTGAMPRKHRPSAYINGWPVYDDDDDAPRSANHAKHISAAGGESNPHSEKDNQRPAVKPLLSTNNSMGTKSVSGLSTLRSSQLSSVEPVAAATPETCASTATRSPSLHQPPPLQPPRTPSLFVSAVAKTPRRIYSRLSNRLKKM</sequence>
<keyword evidence="3" id="KW-1185">Reference proteome</keyword>
<evidence type="ECO:0000313" key="3">
    <source>
        <dbReference type="Proteomes" id="UP001140011"/>
    </source>
</evidence>
<feature type="region of interest" description="Disordered" evidence="1">
    <location>
        <begin position="257"/>
        <end position="412"/>
    </location>
</feature>
<accession>A0A9W8L7T1</accession>
<comment type="caution">
    <text evidence="2">The sequence shown here is derived from an EMBL/GenBank/DDBJ whole genome shotgun (WGS) entry which is preliminary data.</text>
</comment>
<organism evidence="2 3">
    <name type="scientific">Coemansia pectinata</name>
    <dbReference type="NCBI Taxonomy" id="1052879"/>
    <lineage>
        <taxon>Eukaryota</taxon>
        <taxon>Fungi</taxon>
        <taxon>Fungi incertae sedis</taxon>
        <taxon>Zoopagomycota</taxon>
        <taxon>Kickxellomycotina</taxon>
        <taxon>Kickxellomycetes</taxon>
        <taxon>Kickxellales</taxon>
        <taxon>Kickxellaceae</taxon>
        <taxon>Coemansia</taxon>
    </lineage>
</organism>
<dbReference type="OrthoDB" id="5552603at2759"/>
<proteinExistence type="predicted"/>
<name>A0A9W8L7T1_9FUNG</name>
<feature type="compositionally biased region" description="Polar residues" evidence="1">
    <location>
        <begin position="84"/>
        <end position="93"/>
    </location>
</feature>
<evidence type="ECO:0000313" key="2">
    <source>
        <dbReference type="EMBL" id="KAJ2750444.1"/>
    </source>
</evidence>
<dbReference type="EMBL" id="JANBUH010000561">
    <property type="protein sequence ID" value="KAJ2750444.1"/>
    <property type="molecule type" value="Genomic_DNA"/>
</dbReference>
<dbReference type="Proteomes" id="UP001140011">
    <property type="component" value="Unassembled WGS sequence"/>
</dbReference>
<evidence type="ECO:0000256" key="1">
    <source>
        <dbReference type="SAM" id="MobiDB-lite"/>
    </source>
</evidence>
<feature type="compositionally biased region" description="Polar residues" evidence="1">
    <location>
        <begin position="354"/>
        <end position="378"/>
    </location>
</feature>
<feature type="compositionally biased region" description="Low complexity" evidence="1">
    <location>
        <begin position="273"/>
        <end position="284"/>
    </location>
</feature>
<feature type="region of interest" description="Disordered" evidence="1">
    <location>
        <begin position="81"/>
        <end position="108"/>
    </location>
</feature>
<reference evidence="2" key="1">
    <citation type="submission" date="2022-07" db="EMBL/GenBank/DDBJ databases">
        <title>Phylogenomic reconstructions and comparative analyses of Kickxellomycotina fungi.</title>
        <authorList>
            <person name="Reynolds N.K."/>
            <person name="Stajich J.E."/>
            <person name="Barry K."/>
            <person name="Grigoriev I.V."/>
            <person name="Crous P."/>
            <person name="Smith M.E."/>
        </authorList>
    </citation>
    <scope>NUCLEOTIDE SEQUENCE</scope>
    <source>
        <strain evidence="2">BCRC 34297</strain>
    </source>
</reference>
<dbReference type="AlphaFoldDB" id="A0A9W8L7T1"/>